<proteinExistence type="inferred from homology"/>
<evidence type="ECO:0000256" key="6">
    <source>
        <dbReference type="ARBA" id="ARBA00023136"/>
    </source>
</evidence>
<accession>A0A285IZG2</accession>
<evidence type="ECO:0000313" key="12">
    <source>
        <dbReference type="Proteomes" id="UP000231702"/>
    </source>
</evidence>
<sequence>MKLQAGALLALIGASMAHAGGTERTPQSAMILYQKGNLVELGVARVMPKLSGVMSDTNPSGDIAQDFTSPSLSLKMDLNEKWAMALILDKPWGSDIVYGSSSAVLDGQEAYADTSAATILAKYQASKNFSAFGGLRIQRSGGYTILDGAAYAGLPDQPYEVTFEDQTGLGYVLGVAYEVPERAMRLALTYNSEVKYDYPTTETFDGASLGASADTASVTPQSINIDFQHALDARTILTASARWVEHSAFQLTPSVLGSNLVNLNDSTTYRIGVGRAFSRKLSGSLTYAFEPKVTQDASSTSPYDGYKQLSLGVSYKATEQMEIAGGLSYRLYNDANATVGGSTVGRFEDNSLTAVGLKMTYRF</sequence>
<dbReference type="Gene3D" id="2.40.160.60">
    <property type="entry name" value="Outer membrane protein transport protein (OMPP1/FadL/TodX)"/>
    <property type="match status" value="1"/>
</dbReference>
<gene>
    <name evidence="9" type="ORF">CVM39_19785</name>
    <name evidence="10" type="ORF">SAMN06297129_2258</name>
</gene>
<dbReference type="Proteomes" id="UP000231702">
    <property type="component" value="Unassembled WGS sequence"/>
</dbReference>
<evidence type="ECO:0000256" key="5">
    <source>
        <dbReference type="ARBA" id="ARBA00022729"/>
    </source>
</evidence>
<reference evidence="10 11" key="1">
    <citation type="submission" date="2017-09" db="EMBL/GenBank/DDBJ databases">
        <authorList>
            <person name="Ehlers B."/>
            <person name="Leendertz F.H."/>
        </authorList>
    </citation>
    <scope>NUCLEOTIDE SEQUENCE [LARGE SCALE GENOMIC DNA]</scope>
    <source>
        <strain evidence="10 11">CGMCC 1.12662</strain>
    </source>
</reference>
<keyword evidence="3" id="KW-1134">Transmembrane beta strand</keyword>
<dbReference type="AlphaFoldDB" id="A0A285IZG2"/>
<reference evidence="9 12" key="2">
    <citation type="journal article" date="2018" name="Int. J. Syst. Evol. Microbiol.">
        <title>Pseudooceanicola lipolyticus sp. nov., a marine alphaproteobacterium, reclassification of Oceanicola flagellatus as Pseudooceanicola flagellatus comb. nov. and emended description of the genus Pseudooceanicola.</title>
        <authorList>
            <person name="Huang M.-M."/>
            <person name="Guo L.-L."/>
            <person name="Wu Y.-H."/>
            <person name="Lai Q.-L."/>
            <person name="Shao Z.-Z."/>
            <person name="Wang C.-S."/>
            <person name="Wu M."/>
            <person name="Xu X.-W."/>
        </authorList>
    </citation>
    <scope>NUCLEOTIDE SEQUENCE [LARGE SCALE GENOMIC DNA]</scope>
    <source>
        <strain evidence="9 12">Ar-45</strain>
    </source>
</reference>
<evidence type="ECO:0000256" key="7">
    <source>
        <dbReference type="ARBA" id="ARBA00023237"/>
    </source>
</evidence>
<dbReference type="PANTHER" id="PTHR35093:SF8">
    <property type="entry name" value="OUTER MEMBRANE PROTEIN NMB0088-RELATED"/>
    <property type="match status" value="1"/>
</dbReference>
<evidence type="ECO:0000256" key="8">
    <source>
        <dbReference type="SAM" id="SignalP"/>
    </source>
</evidence>
<dbReference type="Pfam" id="PF03349">
    <property type="entry name" value="Toluene_X"/>
    <property type="match status" value="1"/>
</dbReference>
<dbReference type="InterPro" id="IPR005017">
    <property type="entry name" value="OMPP1/FadL/TodX"/>
</dbReference>
<keyword evidence="7" id="KW-0998">Cell outer membrane</keyword>
<dbReference type="PANTHER" id="PTHR35093">
    <property type="entry name" value="OUTER MEMBRANE PROTEIN NMB0088-RELATED"/>
    <property type="match status" value="1"/>
</dbReference>
<evidence type="ECO:0000313" key="11">
    <source>
        <dbReference type="Proteomes" id="UP000231655"/>
    </source>
</evidence>
<feature type="signal peptide" evidence="8">
    <location>
        <begin position="1"/>
        <end position="19"/>
    </location>
</feature>
<keyword evidence="6" id="KW-0472">Membrane</keyword>
<dbReference type="GO" id="GO:0009279">
    <property type="term" value="C:cell outer membrane"/>
    <property type="evidence" value="ECO:0007669"/>
    <property type="project" value="UniProtKB-SubCell"/>
</dbReference>
<protein>
    <submittedName>
        <fullName evidence="10">Long-chain fatty acid transport protein</fullName>
    </submittedName>
    <submittedName>
        <fullName evidence="9">Transporter</fullName>
    </submittedName>
</protein>
<comment type="similarity">
    <text evidence="2">Belongs to the OmpP1/FadL family.</text>
</comment>
<dbReference type="EMBL" id="OBEA01000004">
    <property type="protein sequence ID" value="SNY52301.1"/>
    <property type="molecule type" value="Genomic_DNA"/>
</dbReference>
<evidence type="ECO:0000256" key="3">
    <source>
        <dbReference type="ARBA" id="ARBA00022452"/>
    </source>
</evidence>
<dbReference type="OrthoDB" id="6679728at2"/>
<evidence type="ECO:0000256" key="2">
    <source>
        <dbReference type="ARBA" id="ARBA00008163"/>
    </source>
</evidence>
<keyword evidence="5 8" id="KW-0732">Signal</keyword>
<dbReference type="GO" id="GO:0015483">
    <property type="term" value="F:long-chain fatty acid transporting porin activity"/>
    <property type="evidence" value="ECO:0007669"/>
    <property type="project" value="TreeGrafter"/>
</dbReference>
<dbReference type="Proteomes" id="UP000231655">
    <property type="component" value="Unassembled WGS sequence"/>
</dbReference>
<feature type="chain" id="PRO_5012131363" evidence="8">
    <location>
        <begin position="20"/>
        <end position="363"/>
    </location>
</feature>
<organism evidence="10 11">
    <name type="scientific">Pseudooceanicola antarcticus</name>
    <dbReference type="NCBI Taxonomy" id="1247613"/>
    <lineage>
        <taxon>Bacteria</taxon>
        <taxon>Pseudomonadati</taxon>
        <taxon>Pseudomonadota</taxon>
        <taxon>Alphaproteobacteria</taxon>
        <taxon>Rhodobacterales</taxon>
        <taxon>Paracoccaceae</taxon>
        <taxon>Pseudooceanicola</taxon>
    </lineage>
</organism>
<evidence type="ECO:0000313" key="9">
    <source>
        <dbReference type="EMBL" id="PJE25941.1"/>
    </source>
</evidence>
<comment type="subcellular location">
    <subcellularLocation>
        <location evidence="1">Cell outer membrane</location>
        <topology evidence="1">Multi-pass membrane protein</topology>
    </subcellularLocation>
</comment>
<evidence type="ECO:0000313" key="10">
    <source>
        <dbReference type="EMBL" id="SNY52301.1"/>
    </source>
</evidence>
<keyword evidence="4" id="KW-0812">Transmembrane</keyword>
<keyword evidence="12" id="KW-1185">Reference proteome</keyword>
<evidence type="ECO:0000256" key="1">
    <source>
        <dbReference type="ARBA" id="ARBA00004571"/>
    </source>
</evidence>
<evidence type="ECO:0000256" key="4">
    <source>
        <dbReference type="ARBA" id="ARBA00022692"/>
    </source>
</evidence>
<dbReference type="SUPFAM" id="SSF56935">
    <property type="entry name" value="Porins"/>
    <property type="match status" value="1"/>
</dbReference>
<name>A0A285IZG2_9RHOB</name>
<dbReference type="EMBL" id="PGTD01000023">
    <property type="protein sequence ID" value="PJE25941.1"/>
    <property type="molecule type" value="Genomic_DNA"/>
</dbReference>
<dbReference type="RefSeq" id="WP_097146005.1">
    <property type="nucleotide sequence ID" value="NZ_OBEA01000004.1"/>
</dbReference>